<dbReference type="Gene3D" id="3.20.20.80">
    <property type="entry name" value="Glycosidases"/>
    <property type="match status" value="1"/>
</dbReference>
<feature type="domain" description="GH26" evidence="6">
    <location>
        <begin position="36"/>
        <end position="370"/>
    </location>
</feature>
<proteinExistence type="inferred from homology"/>
<dbReference type="PRINTS" id="PR00739">
    <property type="entry name" value="GLHYDRLASE26"/>
</dbReference>
<dbReference type="Pfam" id="PF02156">
    <property type="entry name" value="Glyco_hydro_26"/>
    <property type="match status" value="1"/>
</dbReference>
<gene>
    <name evidence="7" type="ORF">FIA58_019035</name>
</gene>
<evidence type="ECO:0000256" key="3">
    <source>
        <dbReference type="ARBA" id="ARBA00023295"/>
    </source>
</evidence>
<evidence type="ECO:0000259" key="6">
    <source>
        <dbReference type="PROSITE" id="PS51764"/>
    </source>
</evidence>
<dbReference type="PIRSF" id="PIRSF018168">
    <property type="entry name" value="Mannan-1_4-beta-mannosidase"/>
    <property type="match status" value="1"/>
</dbReference>
<reference evidence="7 8" key="3">
    <citation type="submission" date="2020-02" db="EMBL/GenBank/DDBJ databases">
        <title>Flavobacterium profundi sp. nov., isolated from a deep-sea seamount.</title>
        <authorList>
            <person name="Zhang D.-C."/>
        </authorList>
    </citation>
    <scope>NUCLEOTIDE SEQUENCE [LARGE SCALE GENOMIC DNA]</scope>
    <source>
        <strain evidence="7 8">EC11</strain>
    </source>
</reference>
<comment type="catalytic activity">
    <reaction evidence="4">
        <text>Random hydrolysis of (1-&gt;4)-beta-D-mannosidic linkages in mannans, galactomannans and glucomannans.</text>
        <dbReference type="EC" id="3.2.1.78"/>
    </reaction>
</comment>
<dbReference type="RefSeq" id="WP_140964290.1">
    <property type="nucleotide sequence ID" value="NZ_VEVQ02000018.1"/>
</dbReference>
<dbReference type="PANTHER" id="PTHR40079">
    <property type="entry name" value="MANNAN ENDO-1,4-BETA-MANNOSIDASE E-RELATED"/>
    <property type="match status" value="1"/>
</dbReference>
<feature type="active site" description="Nucleophile" evidence="5">
    <location>
        <position position="299"/>
    </location>
</feature>
<comment type="similarity">
    <text evidence="1 4 5">Belongs to the glycosyl hydrolase 26 family.</text>
</comment>
<dbReference type="EMBL" id="VEVQ02000018">
    <property type="protein sequence ID" value="NHN27780.1"/>
    <property type="molecule type" value="Genomic_DNA"/>
</dbReference>
<dbReference type="PANTHER" id="PTHR40079:SF4">
    <property type="entry name" value="GH26 DOMAIN-CONTAINING PROTEIN-RELATED"/>
    <property type="match status" value="1"/>
</dbReference>
<keyword evidence="8" id="KW-1185">Reference proteome</keyword>
<dbReference type="PROSITE" id="PS51257">
    <property type="entry name" value="PROKAR_LIPOPROTEIN"/>
    <property type="match status" value="1"/>
</dbReference>
<keyword evidence="3 4" id="KW-0326">Glycosidase</keyword>
<evidence type="ECO:0000313" key="8">
    <source>
        <dbReference type="Proteomes" id="UP000817854"/>
    </source>
</evidence>
<evidence type="ECO:0000256" key="2">
    <source>
        <dbReference type="ARBA" id="ARBA00022801"/>
    </source>
</evidence>
<dbReference type="InterPro" id="IPR017853">
    <property type="entry name" value="GH"/>
</dbReference>
<reference evidence="7 8" key="2">
    <citation type="submission" date="2019-05" db="EMBL/GenBank/DDBJ databases">
        <authorList>
            <person name="Lianzixin W."/>
        </authorList>
    </citation>
    <scope>NUCLEOTIDE SEQUENCE [LARGE SCALE GENOMIC DNA]</scope>
    <source>
        <strain evidence="7 8">EC11</strain>
    </source>
</reference>
<dbReference type="Proteomes" id="UP000817854">
    <property type="component" value="Unassembled WGS sequence"/>
</dbReference>
<dbReference type="InterPro" id="IPR022790">
    <property type="entry name" value="GH26_dom"/>
</dbReference>
<comment type="subcellular location">
    <subcellularLocation>
        <location evidence="4">Secreted</location>
    </subcellularLocation>
</comment>
<name>A0ABX0J1I1_9FLAO</name>
<dbReference type="SUPFAM" id="SSF51445">
    <property type="entry name" value="(Trans)glycosidases"/>
    <property type="match status" value="1"/>
</dbReference>
<keyword evidence="4" id="KW-0964">Secreted</keyword>
<feature type="active site" description="Proton donor" evidence="5">
    <location>
        <position position="191"/>
    </location>
</feature>
<accession>A0ABX0J1I1</accession>
<comment type="caution">
    <text evidence="7">The sequence shown here is derived from an EMBL/GenBank/DDBJ whole genome shotgun (WGS) entry which is preliminary data.</text>
</comment>
<organism evidence="7 8">
    <name type="scientific">Flavobacterium jejuense</name>
    <dbReference type="NCBI Taxonomy" id="1544455"/>
    <lineage>
        <taxon>Bacteria</taxon>
        <taxon>Pseudomonadati</taxon>
        <taxon>Bacteroidota</taxon>
        <taxon>Flavobacteriia</taxon>
        <taxon>Flavobacteriales</taxon>
        <taxon>Flavobacteriaceae</taxon>
        <taxon>Flavobacterium</taxon>
    </lineage>
</organism>
<protein>
    <recommendedName>
        <fullName evidence="4">Mannan endo-1,4-beta-mannosidase</fullName>
        <ecNumber evidence="4">3.2.1.78</ecNumber>
    </recommendedName>
</protein>
<evidence type="ECO:0000256" key="5">
    <source>
        <dbReference type="PROSITE-ProRule" id="PRU01100"/>
    </source>
</evidence>
<keyword evidence="2 4" id="KW-0378">Hydrolase</keyword>
<keyword evidence="4" id="KW-0119">Carbohydrate metabolism</keyword>
<dbReference type="EC" id="3.2.1.78" evidence="4"/>
<evidence type="ECO:0000313" key="7">
    <source>
        <dbReference type="EMBL" id="NHN27780.1"/>
    </source>
</evidence>
<dbReference type="PROSITE" id="PS51764">
    <property type="entry name" value="GH26"/>
    <property type="match status" value="1"/>
</dbReference>
<dbReference type="InterPro" id="IPR016714">
    <property type="entry name" value="MANB/E"/>
</dbReference>
<evidence type="ECO:0000256" key="4">
    <source>
        <dbReference type="PIRNR" id="PIRNR018168"/>
    </source>
</evidence>
<dbReference type="InterPro" id="IPR000805">
    <property type="entry name" value="Glyco_hydro_26"/>
</dbReference>
<evidence type="ECO:0000256" key="1">
    <source>
        <dbReference type="ARBA" id="ARBA00007754"/>
    </source>
</evidence>
<sequence length="380" mass="45171">MTKFKTYYFLLLIPLLISCSILKKSNSYITDKKATRKTRILYDNLFKSLDKGILFGHQDDLAYGVEWKYEKDRSDIKDVTGDYPAVYGWDIGGLEKDSPNNIDGVPFDKMKKWITEVYNRGGVNTISWHMDNPYTGKNSWDTTPNSLISILPNGEKHQLYISWLDKAADFFNSLKGKRGRKIPILYRPFHELTGNWFWWCKNNATPEEFKQLWEFTINYWRNTKKVHNLIIVYNTSSFMTKEDFMEYYPGNNLVDMLSFDNYIYKNPTEDSTFIKNCQRQFQIMDEIAKDNHKIPAFAETGYEGIPYEKFWTETLLDAIGSYKISYVLVWRNHGWQEKEKKMHYYAPYKGQVNEKDFVDFYNLDKILFQKEVSKINLYKK</sequence>
<reference evidence="8" key="1">
    <citation type="submission" date="2019-05" db="EMBL/GenBank/DDBJ databases">
        <title>Flavobacterium profundi sp. nov., isolated from a deep-sea seamount.</title>
        <authorList>
            <person name="Zhang D.-C."/>
        </authorList>
    </citation>
    <scope>NUCLEOTIDE SEQUENCE [LARGE SCALE GENOMIC DNA]</scope>
    <source>
        <strain evidence="8">EC11</strain>
    </source>
</reference>